<protein>
    <submittedName>
        <fullName evidence="6">Phosphatidylserine decarboxylase</fullName>
        <ecNumber evidence="6">4.1.1.65</ecNumber>
    </submittedName>
</protein>
<keyword evidence="2" id="KW-0865">Zymogen</keyword>
<reference evidence="6 7" key="1">
    <citation type="submission" date="2018-12" db="EMBL/GenBank/DDBJ databases">
        <authorList>
            <consortium name="Pathogen Informatics"/>
        </authorList>
    </citation>
    <scope>NUCLEOTIDE SEQUENCE [LARGE SCALE GENOMIC DNA]</scope>
    <source>
        <strain evidence="6 7">NCTC12871</strain>
    </source>
</reference>
<accession>A0A448TTA5</accession>
<organism evidence="6 7">
    <name type="scientific">Actinobacillus delphinicola</name>
    <dbReference type="NCBI Taxonomy" id="51161"/>
    <lineage>
        <taxon>Bacteria</taxon>
        <taxon>Pseudomonadati</taxon>
        <taxon>Pseudomonadota</taxon>
        <taxon>Gammaproteobacteria</taxon>
        <taxon>Pasteurellales</taxon>
        <taxon>Pasteurellaceae</taxon>
        <taxon>Actinobacillus</taxon>
    </lineage>
</organism>
<keyword evidence="3 6" id="KW-0456">Lyase</keyword>
<dbReference type="OrthoDB" id="9802030at2"/>
<dbReference type="AlphaFoldDB" id="A0A448TTA5"/>
<dbReference type="EC" id="4.1.1.65" evidence="6"/>
<evidence type="ECO:0000256" key="3">
    <source>
        <dbReference type="ARBA" id="ARBA00023239"/>
    </source>
</evidence>
<evidence type="ECO:0000313" key="7">
    <source>
        <dbReference type="Proteomes" id="UP000279799"/>
    </source>
</evidence>
<evidence type="ECO:0000256" key="4">
    <source>
        <dbReference type="ARBA" id="ARBA00023317"/>
    </source>
</evidence>
<gene>
    <name evidence="6" type="primary">psd_1</name>
    <name evidence="6" type="ORF">NCTC12871_00712</name>
</gene>
<name>A0A448TTA5_9PAST</name>
<keyword evidence="4" id="KW-0670">Pyruvate</keyword>
<dbReference type="PANTHER" id="PTHR10067">
    <property type="entry name" value="PHOSPHATIDYLSERINE DECARBOXYLASE"/>
    <property type="match status" value="1"/>
</dbReference>
<dbReference type="RefSeq" id="WP_126599055.1">
    <property type="nucleotide sequence ID" value="NZ_LR134510.1"/>
</dbReference>
<keyword evidence="7" id="KW-1185">Reference proteome</keyword>
<evidence type="ECO:0000256" key="1">
    <source>
        <dbReference type="ARBA" id="ARBA00022793"/>
    </source>
</evidence>
<dbReference type="PANTHER" id="PTHR10067:SF9">
    <property type="entry name" value="PHOSPHATIDYLSERINE DECARBOXYLASE FAMILY PROTEIN (AFU_ORTHOLOGUE AFUA_7G01730)"/>
    <property type="match status" value="1"/>
</dbReference>
<keyword evidence="1" id="KW-0210">Decarboxylase</keyword>
<dbReference type="Proteomes" id="UP000279799">
    <property type="component" value="Chromosome"/>
</dbReference>
<evidence type="ECO:0000313" key="6">
    <source>
        <dbReference type="EMBL" id="VEJ09267.1"/>
    </source>
</evidence>
<dbReference type="Pfam" id="PF02666">
    <property type="entry name" value="PS_Dcarbxylase"/>
    <property type="match status" value="1"/>
</dbReference>
<dbReference type="EMBL" id="LR134510">
    <property type="protein sequence ID" value="VEJ09267.1"/>
    <property type="molecule type" value="Genomic_DNA"/>
</dbReference>
<evidence type="ECO:0000256" key="2">
    <source>
        <dbReference type="ARBA" id="ARBA00023145"/>
    </source>
</evidence>
<dbReference type="Pfam" id="PF12588">
    <property type="entry name" value="PSDC"/>
    <property type="match status" value="1"/>
</dbReference>
<proteinExistence type="predicted"/>
<evidence type="ECO:0000259" key="5">
    <source>
        <dbReference type="Pfam" id="PF12588"/>
    </source>
</evidence>
<dbReference type="InterPro" id="IPR003817">
    <property type="entry name" value="PS_Dcarbxylase"/>
</dbReference>
<sequence length="432" mass="48770">MFEKLKYKVGKWLPSDQAFLNHWLKKFAQDADNTDTKLYPPVQMLKDLIESDPLLKEKFQDMFSEVPDKPRYQTSEYQHCPVKNYDQMLRLINHVMTHAPEFNETGLVGFPINAILDWAMGTKAGYEVFLDPRVNDCFRAILNYWGDFLASEKSAYILNTSPTGWLNPTAMKEVTKAAFGDDFLKIFETPNQDIEQRFGFTSWDEYFTRRFKPGVRPVAAPGDDSIVVNACESAPYRTVTNVKKTDKYWIKGQPYSLENILNKDDLTDKFVGGTIYQAFLSALSYHRWHAPISGTVVKAYNIYGTYYSENYYEGFADGDQVDSSAPNDSQAYIAEVASRAVIIFEADNKDIGLLAFVAVGMAEVSSNEITVKVGQHVNKGDEIGMFHFGGSTHLLIFQPDVQVDFDLHGQEPSLSSSNIPLCSKIASVSKKA</sequence>
<dbReference type="GO" id="GO:0004609">
    <property type="term" value="F:phosphatidylserine decarboxylase activity"/>
    <property type="evidence" value="ECO:0007669"/>
    <property type="project" value="UniProtKB-EC"/>
</dbReference>
<dbReference type="InterPro" id="IPR022237">
    <property type="entry name" value="PsiD-like"/>
</dbReference>
<dbReference type="GO" id="GO:0006646">
    <property type="term" value="P:phosphatidylethanolamine biosynthetic process"/>
    <property type="evidence" value="ECO:0007669"/>
    <property type="project" value="TreeGrafter"/>
</dbReference>
<feature type="domain" description="L-tryptophan decarboxylase PsiD-like" evidence="5">
    <location>
        <begin position="40"/>
        <end position="173"/>
    </location>
</feature>
<dbReference type="KEGG" id="adp:NCTC12871_00712"/>